<comment type="subcellular location">
    <subcellularLocation>
        <location evidence="1 7">Endoplasmic reticulum membrane</location>
        <topology evidence="1 7">Multi-pass membrane protein</topology>
    </subcellularLocation>
</comment>
<keyword evidence="3 7" id="KW-0812">Transmembrane</keyword>
<comment type="function">
    <text evidence="7">May be involved in the degradation of misfolded endoplasmic reticulum (ER) luminal proteins.</text>
</comment>
<sequence>MAAMLGAGDMGQIPLEQWFFETPVCTRYWTTAVVLTGVLVQCHILTPFQLFYSYRAVFSKGQYWRLITTFVYFGPLSLNLLFHIFFIQRYARMLEESAPSRAHFAWLLAYAATTLLCLAPLLSVAFLGSTLSSTLVYIWARRHPDVQLSFLGLFVFTAPWLPWVMLGLSVLMHGQWPKDELCGIIVGHVWYFFNDIYPSTHNGSRPMDPPTWWRRLFEGRAWNPAADNDDAATATEVVPPVNANGDDHLVHAAPAPEVQ</sequence>
<evidence type="ECO:0000256" key="1">
    <source>
        <dbReference type="ARBA" id="ARBA00004477"/>
    </source>
</evidence>
<evidence type="ECO:0000256" key="2">
    <source>
        <dbReference type="ARBA" id="ARBA00008917"/>
    </source>
</evidence>
<keyword evidence="5 7" id="KW-1133">Transmembrane helix</keyword>
<organism evidence="8 9">
    <name type="scientific">Neodothiora populina</name>
    <dbReference type="NCBI Taxonomy" id="2781224"/>
    <lineage>
        <taxon>Eukaryota</taxon>
        <taxon>Fungi</taxon>
        <taxon>Dikarya</taxon>
        <taxon>Ascomycota</taxon>
        <taxon>Pezizomycotina</taxon>
        <taxon>Dothideomycetes</taxon>
        <taxon>Dothideomycetidae</taxon>
        <taxon>Dothideales</taxon>
        <taxon>Dothioraceae</taxon>
        <taxon>Neodothiora</taxon>
    </lineage>
</organism>
<dbReference type="InterPro" id="IPR007599">
    <property type="entry name" value="DER1"/>
</dbReference>
<feature type="transmembrane region" description="Helical" evidence="7">
    <location>
        <begin position="28"/>
        <end position="51"/>
    </location>
</feature>
<protein>
    <recommendedName>
        <fullName evidence="7">Derlin</fullName>
    </recommendedName>
</protein>
<evidence type="ECO:0000256" key="3">
    <source>
        <dbReference type="ARBA" id="ARBA00022692"/>
    </source>
</evidence>
<name>A0ABR3PE63_9PEZI</name>
<comment type="similarity">
    <text evidence="2 7">Belongs to the derlin family.</text>
</comment>
<feature type="transmembrane region" description="Helical" evidence="7">
    <location>
        <begin position="63"/>
        <end position="87"/>
    </location>
</feature>
<evidence type="ECO:0000256" key="6">
    <source>
        <dbReference type="ARBA" id="ARBA00023136"/>
    </source>
</evidence>
<dbReference type="GeneID" id="95977149"/>
<accession>A0ABR3PE63</accession>
<dbReference type="Proteomes" id="UP001562354">
    <property type="component" value="Unassembled WGS sequence"/>
</dbReference>
<dbReference type="SUPFAM" id="SSF144091">
    <property type="entry name" value="Rhomboid-like"/>
    <property type="match status" value="1"/>
</dbReference>
<dbReference type="EMBL" id="JBFMKM010000008">
    <property type="protein sequence ID" value="KAL1304452.1"/>
    <property type="molecule type" value="Genomic_DNA"/>
</dbReference>
<dbReference type="InterPro" id="IPR035952">
    <property type="entry name" value="Rhomboid-like_sf"/>
</dbReference>
<evidence type="ECO:0000313" key="9">
    <source>
        <dbReference type="Proteomes" id="UP001562354"/>
    </source>
</evidence>
<gene>
    <name evidence="8" type="ORF">AAFC00_003448</name>
</gene>
<evidence type="ECO:0000256" key="7">
    <source>
        <dbReference type="RuleBase" id="RU363059"/>
    </source>
</evidence>
<dbReference type="Pfam" id="PF04511">
    <property type="entry name" value="DER1"/>
    <property type="match status" value="1"/>
</dbReference>
<feature type="transmembrane region" description="Helical" evidence="7">
    <location>
        <begin position="150"/>
        <end position="172"/>
    </location>
</feature>
<evidence type="ECO:0000256" key="4">
    <source>
        <dbReference type="ARBA" id="ARBA00022824"/>
    </source>
</evidence>
<feature type="transmembrane region" description="Helical" evidence="7">
    <location>
        <begin position="107"/>
        <end position="138"/>
    </location>
</feature>
<evidence type="ECO:0000313" key="8">
    <source>
        <dbReference type="EMBL" id="KAL1304452.1"/>
    </source>
</evidence>
<evidence type="ECO:0000256" key="5">
    <source>
        <dbReference type="ARBA" id="ARBA00022989"/>
    </source>
</evidence>
<reference evidence="8 9" key="1">
    <citation type="submission" date="2024-07" db="EMBL/GenBank/DDBJ databases">
        <title>Draft sequence of the Neodothiora populina.</title>
        <authorList>
            <person name="Drown D.D."/>
            <person name="Schuette U.S."/>
            <person name="Buechlein A.B."/>
            <person name="Rusch D.R."/>
            <person name="Winton L.W."/>
            <person name="Adams G.A."/>
        </authorList>
    </citation>
    <scope>NUCLEOTIDE SEQUENCE [LARGE SCALE GENOMIC DNA]</scope>
    <source>
        <strain evidence="8 9">CPC 39397</strain>
    </source>
</reference>
<dbReference type="PANTHER" id="PTHR11009">
    <property type="entry name" value="DER1-LIKE PROTEIN, DERLIN"/>
    <property type="match status" value="1"/>
</dbReference>
<keyword evidence="6 7" id="KW-0472">Membrane</keyword>
<keyword evidence="9" id="KW-1185">Reference proteome</keyword>
<comment type="caution">
    <text evidence="8">The sequence shown here is derived from an EMBL/GenBank/DDBJ whole genome shotgun (WGS) entry which is preliminary data.</text>
</comment>
<dbReference type="RefSeq" id="XP_069200727.1">
    <property type="nucleotide sequence ID" value="XM_069342920.1"/>
</dbReference>
<keyword evidence="4 7" id="KW-0256">Endoplasmic reticulum</keyword>
<proteinExistence type="inferred from homology"/>